<dbReference type="EMBL" id="JANAKD010000481">
    <property type="protein sequence ID" value="KAJ3493491.1"/>
    <property type="molecule type" value="Genomic_DNA"/>
</dbReference>
<protein>
    <submittedName>
        <fullName evidence="1">Uncharacterized protein</fullName>
    </submittedName>
</protein>
<evidence type="ECO:0000313" key="1">
    <source>
        <dbReference type="EMBL" id="KAJ3493491.1"/>
    </source>
</evidence>
<dbReference type="Proteomes" id="UP001148737">
    <property type="component" value="Unassembled WGS sequence"/>
</dbReference>
<reference evidence="1" key="1">
    <citation type="submission" date="2022-07" db="EMBL/GenBank/DDBJ databases">
        <title>Genome Sequence of Lecanicillium saksenae.</title>
        <authorList>
            <person name="Buettner E."/>
        </authorList>
    </citation>
    <scope>NUCLEOTIDE SEQUENCE</scope>
    <source>
        <strain evidence="1">VT-O1</strain>
    </source>
</reference>
<comment type="caution">
    <text evidence="1">The sequence shown here is derived from an EMBL/GenBank/DDBJ whole genome shotgun (WGS) entry which is preliminary data.</text>
</comment>
<proteinExistence type="predicted"/>
<accession>A0ACC1QUJ9</accession>
<evidence type="ECO:0000313" key="2">
    <source>
        <dbReference type="Proteomes" id="UP001148737"/>
    </source>
</evidence>
<sequence>MGNQPDSDERQFEPVQLHLVIERESEKNIPEMAKRGECPISRENPSAGNTASNTHIRFMILQPPAPVAVGIVEHGPPPLRHWQG</sequence>
<keyword evidence="2" id="KW-1185">Reference proteome</keyword>
<name>A0ACC1QUJ9_9HYPO</name>
<gene>
    <name evidence="1" type="ORF">NLG97_g4694</name>
</gene>
<organism evidence="1 2">
    <name type="scientific">Lecanicillium saksenae</name>
    <dbReference type="NCBI Taxonomy" id="468837"/>
    <lineage>
        <taxon>Eukaryota</taxon>
        <taxon>Fungi</taxon>
        <taxon>Dikarya</taxon>
        <taxon>Ascomycota</taxon>
        <taxon>Pezizomycotina</taxon>
        <taxon>Sordariomycetes</taxon>
        <taxon>Hypocreomycetidae</taxon>
        <taxon>Hypocreales</taxon>
        <taxon>Cordycipitaceae</taxon>
        <taxon>Lecanicillium</taxon>
    </lineage>
</organism>